<dbReference type="AlphaFoldDB" id="A0A7S8FI02"/>
<dbReference type="Proteomes" id="UP000593737">
    <property type="component" value="Chromosome"/>
</dbReference>
<organism evidence="2 3">
    <name type="scientific">Candidatus Nitrospira kreftii</name>
    <dbReference type="NCBI Taxonomy" id="2652173"/>
    <lineage>
        <taxon>Bacteria</taxon>
        <taxon>Pseudomonadati</taxon>
        <taxon>Nitrospirota</taxon>
        <taxon>Nitrospiria</taxon>
        <taxon>Nitrospirales</taxon>
        <taxon>Nitrospiraceae</taxon>
        <taxon>Nitrospira</taxon>
    </lineage>
</organism>
<dbReference type="KEGG" id="nkf:Nkreftii_003997"/>
<evidence type="ECO:0000256" key="1">
    <source>
        <dbReference type="SAM" id="Phobius"/>
    </source>
</evidence>
<proteinExistence type="predicted"/>
<name>A0A7S8FI02_9BACT</name>
<feature type="transmembrane region" description="Helical" evidence="1">
    <location>
        <begin position="54"/>
        <end position="73"/>
    </location>
</feature>
<keyword evidence="1" id="KW-0472">Membrane</keyword>
<sequence>MRPSLAFQILEGAKMKRLLSHMSAITGILLAQALPVLANAPEGEGPPDYSGITALYYVLIGGILAYGVYDTFFKKSS</sequence>
<evidence type="ECO:0000313" key="2">
    <source>
        <dbReference type="EMBL" id="QPD06223.1"/>
    </source>
</evidence>
<protein>
    <submittedName>
        <fullName evidence="2">Uncharacterized protein</fullName>
    </submittedName>
</protein>
<reference evidence="2 3" key="1">
    <citation type="journal article" date="2020" name="ISME J.">
        <title>Enrichment and physiological characterization of a novel comammox Nitrospira indicates ammonium inhibition of complete nitrification.</title>
        <authorList>
            <person name="Sakoula D."/>
            <person name="Koch H."/>
            <person name="Frank J."/>
            <person name="Jetten M.S.M."/>
            <person name="van Kessel M.A.H.J."/>
            <person name="Lucker S."/>
        </authorList>
    </citation>
    <scope>NUCLEOTIDE SEQUENCE [LARGE SCALE GENOMIC DNA]</scope>
    <source>
        <strain evidence="2">Comreactor17</strain>
    </source>
</reference>
<keyword evidence="1" id="KW-0812">Transmembrane</keyword>
<accession>A0A7S8FI02</accession>
<evidence type="ECO:0000313" key="3">
    <source>
        <dbReference type="Proteomes" id="UP000593737"/>
    </source>
</evidence>
<dbReference type="EMBL" id="CP047423">
    <property type="protein sequence ID" value="QPD06223.1"/>
    <property type="molecule type" value="Genomic_DNA"/>
</dbReference>
<gene>
    <name evidence="2" type="ORF">Nkreftii_003997</name>
</gene>
<keyword evidence="1" id="KW-1133">Transmembrane helix</keyword>